<dbReference type="Proteomes" id="UP001519924">
    <property type="component" value="Unassembled WGS sequence"/>
</dbReference>
<reference evidence="2 3" key="1">
    <citation type="submission" date="2021-08" db="EMBL/GenBank/DDBJ databases">
        <title>Caldovatus sediminis gen. nov., sp. nov., a moderately thermophilic bacterium isolated from a hot spring.</title>
        <authorList>
            <person name="Hu C.-J."/>
            <person name="Li W.-J."/>
            <person name="Xian W.-D."/>
        </authorList>
    </citation>
    <scope>NUCLEOTIDE SEQUENCE [LARGE SCALE GENOMIC DNA]</scope>
    <source>
        <strain evidence="2 3">SYSU G05006</strain>
    </source>
</reference>
<protein>
    <submittedName>
        <fullName evidence="2">Aldo/keto reductase</fullName>
    </submittedName>
</protein>
<evidence type="ECO:0000259" key="1">
    <source>
        <dbReference type="Pfam" id="PF00248"/>
    </source>
</evidence>
<dbReference type="PANTHER" id="PTHR43364:SF6">
    <property type="entry name" value="OXIDOREDUCTASE-RELATED"/>
    <property type="match status" value="1"/>
</dbReference>
<dbReference type="SUPFAM" id="SSF51430">
    <property type="entry name" value="NAD(P)-linked oxidoreductase"/>
    <property type="match status" value="1"/>
</dbReference>
<dbReference type="Gene3D" id="3.20.20.100">
    <property type="entry name" value="NADP-dependent oxidoreductase domain"/>
    <property type="match status" value="1"/>
</dbReference>
<name>A0ABS7F2H8_9PROT</name>
<feature type="domain" description="NADP-dependent oxidoreductase" evidence="1">
    <location>
        <begin position="16"/>
        <end position="314"/>
    </location>
</feature>
<gene>
    <name evidence="2" type="ORF">K1J50_05840</name>
</gene>
<dbReference type="RefSeq" id="WP_220116650.1">
    <property type="nucleotide sequence ID" value="NZ_JAHZUY010000009.1"/>
</dbReference>
<organism evidence="2 3">
    <name type="scientific">Caldovatus aquaticus</name>
    <dbReference type="NCBI Taxonomy" id="2865671"/>
    <lineage>
        <taxon>Bacteria</taxon>
        <taxon>Pseudomonadati</taxon>
        <taxon>Pseudomonadota</taxon>
        <taxon>Alphaproteobacteria</taxon>
        <taxon>Acetobacterales</taxon>
        <taxon>Roseomonadaceae</taxon>
        <taxon>Caldovatus</taxon>
    </lineage>
</organism>
<dbReference type="CDD" id="cd19081">
    <property type="entry name" value="AKR_AKR9C1"/>
    <property type="match status" value="1"/>
</dbReference>
<comment type="caution">
    <text evidence="2">The sequence shown here is derived from an EMBL/GenBank/DDBJ whole genome shotgun (WGS) entry which is preliminary data.</text>
</comment>
<dbReference type="InterPro" id="IPR036812">
    <property type="entry name" value="NAD(P)_OxRdtase_dom_sf"/>
</dbReference>
<dbReference type="PANTHER" id="PTHR43364">
    <property type="entry name" value="NADH-SPECIFIC METHYLGLYOXAL REDUCTASE-RELATED"/>
    <property type="match status" value="1"/>
</dbReference>
<proteinExistence type="predicted"/>
<dbReference type="InterPro" id="IPR023210">
    <property type="entry name" value="NADP_OxRdtase_dom"/>
</dbReference>
<dbReference type="InterPro" id="IPR050523">
    <property type="entry name" value="AKR_Detox_Biosynth"/>
</dbReference>
<accession>A0ABS7F2H8</accession>
<evidence type="ECO:0000313" key="3">
    <source>
        <dbReference type="Proteomes" id="UP001519924"/>
    </source>
</evidence>
<keyword evidence="3" id="KW-1185">Reference proteome</keyword>
<evidence type="ECO:0000313" key="2">
    <source>
        <dbReference type="EMBL" id="MBW8269005.1"/>
    </source>
</evidence>
<dbReference type="Pfam" id="PF00248">
    <property type="entry name" value="Aldo_ket_red"/>
    <property type="match status" value="1"/>
</dbReference>
<sequence length="321" mass="34317">MRKRPLGRSGLEVPPVILGGNVFGWTVDQAASFRLLDAAVEAGLNAIDTADVYSTWVPGHSGGESESVIGAWLRARPGMRDEVLILTKCGMEMPGRGKGLSPSWIAQAAEDSLRRLGVERIDLYQAHRDDPEVPIEETLGAFARLIEQGKVRAIGASNYTAPRLRAALEASAKHGLPRYESLQPHYNLMERAIEADLLPLCREQGLGVIPYFALAAGFLTGKYRTEADLDKSPRGRRSVAKYMTARGMRVLAALDRVAAQYGASPAQVALAWLLAKPGVTAPIASATTPEQLRELVRAADLTLDAAAVAALDAASAAAPET</sequence>
<dbReference type="EMBL" id="JAHZUY010000009">
    <property type="protein sequence ID" value="MBW8269005.1"/>
    <property type="molecule type" value="Genomic_DNA"/>
</dbReference>